<dbReference type="PIRSF" id="PIRSF037016">
    <property type="entry name" value="Pseudouridin_synth_euk_prd"/>
    <property type="match status" value="1"/>
</dbReference>
<dbReference type="SUPFAM" id="SSF55120">
    <property type="entry name" value="Pseudouridine synthase"/>
    <property type="match status" value="1"/>
</dbReference>
<dbReference type="PANTHER" id="PTHR13326:SF21">
    <property type="entry name" value="PSEUDOURIDYLATE SYNTHASE PUS7L"/>
    <property type="match status" value="1"/>
</dbReference>
<dbReference type="EMBL" id="JABANN010000184">
    <property type="protein sequence ID" value="KAF4667322.1"/>
    <property type="molecule type" value="Genomic_DNA"/>
</dbReference>
<dbReference type="InterPro" id="IPR020103">
    <property type="entry name" value="PsdUridine_synth_cat_dom_sf"/>
</dbReference>
<comment type="caution">
    <text evidence="1">The sequence shown here is derived from an EMBL/GenBank/DDBJ whole genome shotgun (WGS) entry which is preliminary data.</text>
</comment>
<evidence type="ECO:0000313" key="3">
    <source>
        <dbReference type="Proteomes" id="UP000570595"/>
    </source>
</evidence>
<dbReference type="InterPro" id="IPR001656">
    <property type="entry name" value="PsdUridine_synth_TruD"/>
</dbReference>
<accession>A0A7J6LRZ3</accession>
<dbReference type="GO" id="GO:0005634">
    <property type="term" value="C:nucleus"/>
    <property type="evidence" value="ECO:0007669"/>
    <property type="project" value="TreeGrafter"/>
</dbReference>
<dbReference type="GO" id="GO:0001522">
    <property type="term" value="P:pseudouridine synthesis"/>
    <property type="evidence" value="ECO:0007669"/>
    <property type="project" value="InterPro"/>
</dbReference>
<dbReference type="InterPro" id="IPR020119">
    <property type="entry name" value="PsdUridine_synth_TruD_CS"/>
</dbReference>
<dbReference type="Gene3D" id="3.30.2350.20">
    <property type="entry name" value="TruD, catalytic domain"/>
    <property type="match status" value="2"/>
</dbReference>
<dbReference type="AlphaFoldDB" id="A0A7J6LRZ3"/>
<name>A0A7J6LRZ3_PEROL</name>
<evidence type="ECO:0000313" key="1">
    <source>
        <dbReference type="EMBL" id="KAF4662007.1"/>
    </source>
</evidence>
<dbReference type="InterPro" id="IPR042214">
    <property type="entry name" value="TruD_catalytic"/>
</dbReference>
<dbReference type="EMBL" id="JABAHT010000181">
    <property type="protein sequence ID" value="KAF4662007.1"/>
    <property type="molecule type" value="Genomic_DNA"/>
</dbReference>
<dbReference type="Proteomes" id="UP000570595">
    <property type="component" value="Unassembled WGS sequence"/>
</dbReference>
<dbReference type="OrthoDB" id="447290at2759"/>
<dbReference type="GO" id="GO:0009982">
    <property type="term" value="F:pseudouridine synthase activity"/>
    <property type="evidence" value="ECO:0007669"/>
    <property type="project" value="InterPro"/>
</dbReference>
<organism evidence="1 3">
    <name type="scientific">Perkinsus olseni</name>
    <name type="common">Perkinsus atlanticus</name>
    <dbReference type="NCBI Taxonomy" id="32597"/>
    <lineage>
        <taxon>Eukaryota</taxon>
        <taxon>Sar</taxon>
        <taxon>Alveolata</taxon>
        <taxon>Perkinsozoa</taxon>
        <taxon>Perkinsea</taxon>
        <taxon>Perkinsida</taxon>
        <taxon>Perkinsidae</taxon>
        <taxon>Perkinsus</taxon>
    </lineage>
</organism>
<dbReference type="Pfam" id="PF01142">
    <property type="entry name" value="TruD"/>
    <property type="match status" value="1"/>
</dbReference>
<protein>
    <submittedName>
        <fullName evidence="1">Multisubstrate pseudouridine synthase 7</fullName>
    </submittedName>
</protein>
<evidence type="ECO:0000313" key="2">
    <source>
        <dbReference type="EMBL" id="KAF4667322.1"/>
    </source>
</evidence>
<dbReference type="PROSITE" id="PS01268">
    <property type="entry name" value="UPF0024"/>
    <property type="match status" value="1"/>
</dbReference>
<dbReference type="PANTHER" id="PTHR13326">
    <property type="entry name" value="TRNA PSEUDOURIDINE SYNTHASE D"/>
    <property type="match status" value="1"/>
</dbReference>
<reference evidence="3 4" key="1">
    <citation type="submission" date="2020-04" db="EMBL/GenBank/DDBJ databases">
        <title>Perkinsus olseni comparative genomics.</title>
        <authorList>
            <person name="Bogema D.R."/>
        </authorList>
    </citation>
    <scope>NUCLEOTIDE SEQUENCE [LARGE SCALE GENOMIC DNA]</scope>
    <source>
        <strain evidence="1">ATCC PRA-179</strain>
        <strain evidence="2">ATCC PRA-31</strain>
    </source>
</reference>
<evidence type="ECO:0000313" key="4">
    <source>
        <dbReference type="Proteomes" id="UP000572268"/>
    </source>
</evidence>
<gene>
    <name evidence="1" type="primary">PUS7</name>
    <name evidence="2" type="ORF">FOL46_002583</name>
    <name evidence="1" type="ORF">FOZ61_002822</name>
</gene>
<dbReference type="Proteomes" id="UP000572268">
    <property type="component" value="Unassembled WGS sequence"/>
</dbReference>
<proteinExistence type="predicted"/>
<dbReference type="GO" id="GO:0003723">
    <property type="term" value="F:RNA binding"/>
    <property type="evidence" value="ECO:0007669"/>
    <property type="project" value="InterPro"/>
</dbReference>
<sequence>MNSLFLRAGEVSEVSCGLGRFVTRSHERRHLLSEGVKFKKYPWDFNVFEIPFEPRTTSSGDWIHFTLWKKDLTTRDALADISKKTGISMKEWSVAGWKDKKAITTQRVSLRAELKVKLASYQSNTLVRVSDVGNGQQLKAGHHSGNRFRITLRNFPFAVSSDDFDTIEALLHSVKDNGVFNYAGVQRFGAFGQAFRIGRHLIAERADLAVGSLLDPAMSPVGSTNRFVFEEWHRSRDAKQAISHSSGKVREMEYALLKRLASDCRHDLNRAIRTTIPKEHRRFYMHAYGCFVWNRMVSQCGTEVGAELPILGAGIEPGFFASRGGRVLQSLLVEDGLLAASEDLTSFCEDLGPRLMLMAKMRPVLIVPEVFTWRWVAHQPGDIRDLWQPVGEGDALSLLLEFTLPADSFATSVVREITGGLDASSIPNQKNAHELDVSGGVV</sequence>